<protein>
    <submittedName>
        <fullName evidence="1">Uncharacterized protein</fullName>
    </submittedName>
</protein>
<gene>
    <name evidence="1" type="ORF">Bca52824_001058</name>
</gene>
<sequence>MTKMRCRNWKGSGKVSYQDITSLESHFDKGELFAFMSSTGNFVVIDSSEFVREDEKKNERVGRIVALINTKQDWKQFAWEVEALPAHMELSDSEDVQGEDVSATHVEEPAVVAKEPAGVPKWQAQAK</sequence>
<name>A0A8X7WKS6_BRACI</name>
<dbReference type="AlphaFoldDB" id="A0A8X7WKS6"/>
<dbReference type="EMBL" id="JAAMPC010000001">
    <property type="protein sequence ID" value="KAG2329878.1"/>
    <property type="molecule type" value="Genomic_DNA"/>
</dbReference>
<dbReference type="OrthoDB" id="1111085at2759"/>
<comment type="caution">
    <text evidence="1">The sequence shown here is derived from an EMBL/GenBank/DDBJ whole genome shotgun (WGS) entry which is preliminary data.</text>
</comment>
<dbReference type="Proteomes" id="UP000886595">
    <property type="component" value="Unassembled WGS sequence"/>
</dbReference>
<proteinExistence type="predicted"/>
<evidence type="ECO:0000313" key="1">
    <source>
        <dbReference type="EMBL" id="KAG2329878.1"/>
    </source>
</evidence>
<keyword evidence="2" id="KW-1185">Reference proteome</keyword>
<reference evidence="1 2" key="1">
    <citation type="submission" date="2020-02" db="EMBL/GenBank/DDBJ databases">
        <authorList>
            <person name="Ma Q."/>
            <person name="Huang Y."/>
            <person name="Song X."/>
            <person name="Pei D."/>
        </authorList>
    </citation>
    <scope>NUCLEOTIDE SEQUENCE [LARGE SCALE GENOMIC DNA]</scope>
    <source>
        <strain evidence="1">Sxm20200214</strain>
        <tissue evidence="1">Leaf</tissue>
    </source>
</reference>
<accession>A0A8X7WKS6</accession>
<evidence type="ECO:0000313" key="2">
    <source>
        <dbReference type="Proteomes" id="UP000886595"/>
    </source>
</evidence>
<organism evidence="1 2">
    <name type="scientific">Brassica carinata</name>
    <name type="common">Ethiopian mustard</name>
    <name type="synonym">Abyssinian cabbage</name>
    <dbReference type="NCBI Taxonomy" id="52824"/>
    <lineage>
        <taxon>Eukaryota</taxon>
        <taxon>Viridiplantae</taxon>
        <taxon>Streptophyta</taxon>
        <taxon>Embryophyta</taxon>
        <taxon>Tracheophyta</taxon>
        <taxon>Spermatophyta</taxon>
        <taxon>Magnoliopsida</taxon>
        <taxon>eudicotyledons</taxon>
        <taxon>Gunneridae</taxon>
        <taxon>Pentapetalae</taxon>
        <taxon>rosids</taxon>
        <taxon>malvids</taxon>
        <taxon>Brassicales</taxon>
        <taxon>Brassicaceae</taxon>
        <taxon>Brassiceae</taxon>
        <taxon>Brassica</taxon>
    </lineage>
</organism>